<sequence>MLVDQSKSLKMGIAAKQCLHTSDFLYLDHTFHDGSDDLDLIQATQANREDLVTSILNSDPSQRFKADSQGRTALHWATENGYSRIAHLILSVQTRSQGTSDTGTLAKDCLLLLLDAQDERGQTALHVACNMRREDLASLYISLKASVNVSDHSGNTALHRAVRMNQETIALMLCELGADVNAVNELLWTPLHEAARTGNESIMAELIRRGSKLDAMTHNKMTPFLTAFFYYKIASRGSAYSNLESVWKTLVEAGCKLSQTDGHWTPLTAALSCDSSFIAAILLFNGCRVDKSGRWGRGILQDAFSCSEPMIVKLLVLLGYIPTPDEVSHCSKQIPMYSRVFTRLRGLGSSLHRDRQEVVRWLRERREAPPSLGECCRVSIRAAMNSATEDRSILANFKFLPIPVKLQQFLAMSDFTHYLVDG</sequence>
<dbReference type="Pfam" id="PF00023">
    <property type="entry name" value="Ank"/>
    <property type="match status" value="2"/>
</dbReference>
<dbReference type="PROSITE" id="PS50297">
    <property type="entry name" value="ANK_REP_REGION"/>
    <property type="match status" value="3"/>
</dbReference>
<feature type="repeat" description="ANK" evidence="3">
    <location>
        <begin position="120"/>
        <end position="152"/>
    </location>
</feature>
<keyword evidence="2 3" id="KW-0040">ANK repeat</keyword>
<dbReference type="Pfam" id="PF12796">
    <property type="entry name" value="Ank_2"/>
    <property type="match status" value="1"/>
</dbReference>
<evidence type="ECO:0000256" key="3">
    <source>
        <dbReference type="PROSITE-ProRule" id="PRU00023"/>
    </source>
</evidence>
<accession>A0AAE0Y3X8</accession>
<evidence type="ECO:0000256" key="2">
    <source>
        <dbReference type="ARBA" id="ARBA00023043"/>
    </source>
</evidence>
<protein>
    <recommendedName>
        <fullName evidence="4">SOCS box domain-containing protein</fullName>
    </recommendedName>
</protein>
<dbReference type="PANTHER" id="PTHR24161">
    <property type="entry name" value="ANK_REP_REGION DOMAIN-CONTAINING PROTEIN-RELATED"/>
    <property type="match status" value="1"/>
</dbReference>
<comment type="caution">
    <text evidence="5">The sequence shown here is derived from an EMBL/GenBank/DDBJ whole genome shotgun (WGS) entry which is preliminary data.</text>
</comment>
<dbReference type="EMBL" id="JAWDGP010006989">
    <property type="protein sequence ID" value="KAK3731748.1"/>
    <property type="molecule type" value="Genomic_DNA"/>
</dbReference>
<dbReference type="PANTHER" id="PTHR24161:SF121">
    <property type="entry name" value="M-PHASE PHOSPHOPROTEIN 8"/>
    <property type="match status" value="1"/>
</dbReference>
<dbReference type="PRINTS" id="PR01415">
    <property type="entry name" value="ANKYRIN"/>
</dbReference>
<keyword evidence="6" id="KW-1185">Reference proteome</keyword>
<dbReference type="InterPro" id="IPR001496">
    <property type="entry name" value="SOCS_box"/>
</dbReference>
<dbReference type="PROSITE" id="PS50225">
    <property type="entry name" value="SOCS"/>
    <property type="match status" value="1"/>
</dbReference>
<evidence type="ECO:0000313" key="6">
    <source>
        <dbReference type="Proteomes" id="UP001283361"/>
    </source>
</evidence>
<dbReference type="Proteomes" id="UP001283361">
    <property type="component" value="Unassembled WGS sequence"/>
</dbReference>
<feature type="domain" description="SOCS box" evidence="4">
    <location>
        <begin position="362"/>
        <end position="416"/>
    </location>
</feature>
<gene>
    <name evidence="5" type="ORF">RRG08_035417</name>
</gene>
<dbReference type="SUPFAM" id="SSF48403">
    <property type="entry name" value="Ankyrin repeat"/>
    <property type="match status" value="1"/>
</dbReference>
<dbReference type="AlphaFoldDB" id="A0AAE0Y3X8"/>
<dbReference type="SMART" id="SM00248">
    <property type="entry name" value="ANK"/>
    <property type="match status" value="5"/>
</dbReference>
<reference evidence="5" key="1">
    <citation type="journal article" date="2023" name="G3 (Bethesda)">
        <title>A reference genome for the long-term kleptoplast-retaining sea slug Elysia crispata morphotype clarki.</title>
        <authorList>
            <person name="Eastman K.E."/>
            <person name="Pendleton A.L."/>
            <person name="Shaikh M.A."/>
            <person name="Suttiyut T."/>
            <person name="Ogas R."/>
            <person name="Tomko P."/>
            <person name="Gavelis G."/>
            <person name="Widhalm J.R."/>
            <person name="Wisecaver J.H."/>
        </authorList>
    </citation>
    <scope>NUCLEOTIDE SEQUENCE</scope>
    <source>
        <strain evidence="5">ECLA1</strain>
    </source>
</reference>
<organism evidence="5 6">
    <name type="scientific">Elysia crispata</name>
    <name type="common">lettuce slug</name>
    <dbReference type="NCBI Taxonomy" id="231223"/>
    <lineage>
        <taxon>Eukaryota</taxon>
        <taxon>Metazoa</taxon>
        <taxon>Spiralia</taxon>
        <taxon>Lophotrochozoa</taxon>
        <taxon>Mollusca</taxon>
        <taxon>Gastropoda</taxon>
        <taxon>Heterobranchia</taxon>
        <taxon>Euthyneura</taxon>
        <taxon>Panpulmonata</taxon>
        <taxon>Sacoglossa</taxon>
        <taxon>Placobranchoidea</taxon>
        <taxon>Plakobranchidae</taxon>
        <taxon>Elysia</taxon>
    </lineage>
</organism>
<evidence type="ECO:0000313" key="5">
    <source>
        <dbReference type="EMBL" id="KAK3731748.1"/>
    </source>
</evidence>
<proteinExistence type="predicted"/>
<feature type="repeat" description="ANK" evidence="3">
    <location>
        <begin position="189"/>
        <end position="218"/>
    </location>
</feature>
<name>A0AAE0Y3X8_9GAST</name>
<dbReference type="InterPro" id="IPR036770">
    <property type="entry name" value="Ankyrin_rpt-contain_sf"/>
</dbReference>
<dbReference type="PROSITE" id="PS50088">
    <property type="entry name" value="ANK_REPEAT"/>
    <property type="match status" value="3"/>
</dbReference>
<dbReference type="InterPro" id="IPR002110">
    <property type="entry name" value="Ankyrin_rpt"/>
</dbReference>
<feature type="repeat" description="ANK" evidence="3">
    <location>
        <begin position="153"/>
        <end position="185"/>
    </location>
</feature>
<evidence type="ECO:0000259" key="4">
    <source>
        <dbReference type="PROSITE" id="PS50225"/>
    </source>
</evidence>
<dbReference type="Gene3D" id="1.25.40.20">
    <property type="entry name" value="Ankyrin repeat-containing domain"/>
    <property type="match status" value="1"/>
</dbReference>
<keyword evidence="1" id="KW-0677">Repeat</keyword>
<evidence type="ECO:0000256" key="1">
    <source>
        <dbReference type="ARBA" id="ARBA00022737"/>
    </source>
</evidence>